<protein>
    <submittedName>
        <fullName evidence="1">Uncharacterized protein</fullName>
    </submittedName>
</protein>
<evidence type="ECO:0000313" key="1">
    <source>
        <dbReference type="EMBL" id="PAP99486.1"/>
    </source>
</evidence>
<name>A0AB36R431_9HYPH</name>
<gene>
    <name evidence="1" type="ORF">CIT25_24115</name>
</gene>
<dbReference type="EMBL" id="NPKI01000032">
    <property type="protein sequence ID" value="PAP99486.1"/>
    <property type="molecule type" value="Genomic_DNA"/>
</dbReference>
<evidence type="ECO:0000313" key="2">
    <source>
        <dbReference type="Proteomes" id="UP000216215"/>
    </source>
</evidence>
<keyword evidence="2" id="KW-1185">Reference proteome</keyword>
<sequence>MSNLPVGGTTGLCHQSTAAIDIAAAWYRANAATCEHPVIPALRSRFGLTPLQAIAVLREAARA</sequence>
<reference evidence="2" key="1">
    <citation type="submission" date="2017-08" db="EMBL/GenBank/DDBJ databases">
        <title>Mesorhizobium wenxinae sp. nov., a novel rhizobial species isolated from root nodules of chickpea (Cicer arietinum L.).</title>
        <authorList>
            <person name="Zhang J."/>
        </authorList>
    </citation>
    <scope>NUCLEOTIDE SEQUENCE [LARGE SCALE GENOMIC DNA]</scope>
    <source>
        <strain evidence="2">USDA 3392</strain>
    </source>
</reference>
<dbReference type="AlphaFoldDB" id="A0AB36R431"/>
<dbReference type="Proteomes" id="UP000216215">
    <property type="component" value="Unassembled WGS sequence"/>
</dbReference>
<accession>A0AB36R431</accession>
<organism evidence="1 2">
    <name type="scientific">Mesorhizobium mediterraneum</name>
    <dbReference type="NCBI Taxonomy" id="43617"/>
    <lineage>
        <taxon>Bacteria</taxon>
        <taxon>Pseudomonadati</taxon>
        <taxon>Pseudomonadota</taxon>
        <taxon>Alphaproteobacteria</taxon>
        <taxon>Hyphomicrobiales</taxon>
        <taxon>Phyllobacteriaceae</taxon>
        <taxon>Mesorhizobium</taxon>
    </lineage>
</organism>
<proteinExistence type="predicted"/>
<comment type="caution">
    <text evidence="1">The sequence shown here is derived from an EMBL/GenBank/DDBJ whole genome shotgun (WGS) entry which is preliminary data.</text>
</comment>